<gene>
    <name evidence="2" type="ORF">LSH36_230g06000</name>
</gene>
<keyword evidence="1" id="KW-0175">Coiled coil</keyword>
<name>A0AAD9JPQ0_9ANNE</name>
<feature type="non-terminal residue" evidence="2">
    <location>
        <position position="1"/>
    </location>
</feature>
<dbReference type="AlphaFoldDB" id="A0AAD9JPQ0"/>
<proteinExistence type="predicted"/>
<evidence type="ECO:0000256" key="1">
    <source>
        <dbReference type="SAM" id="Coils"/>
    </source>
</evidence>
<dbReference type="Proteomes" id="UP001208570">
    <property type="component" value="Unassembled WGS sequence"/>
</dbReference>
<comment type="caution">
    <text evidence="2">The sequence shown here is derived from an EMBL/GenBank/DDBJ whole genome shotgun (WGS) entry which is preliminary data.</text>
</comment>
<organism evidence="2 3">
    <name type="scientific">Paralvinella palmiformis</name>
    <dbReference type="NCBI Taxonomy" id="53620"/>
    <lineage>
        <taxon>Eukaryota</taxon>
        <taxon>Metazoa</taxon>
        <taxon>Spiralia</taxon>
        <taxon>Lophotrochozoa</taxon>
        <taxon>Annelida</taxon>
        <taxon>Polychaeta</taxon>
        <taxon>Sedentaria</taxon>
        <taxon>Canalipalpata</taxon>
        <taxon>Terebellida</taxon>
        <taxon>Terebelliformia</taxon>
        <taxon>Alvinellidae</taxon>
        <taxon>Paralvinella</taxon>
    </lineage>
</organism>
<accession>A0AAD9JPQ0</accession>
<reference evidence="2" key="1">
    <citation type="journal article" date="2023" name="Mol. Biol. Evol.">
        <title>Third-Generation Sequencing Reveals the Adaptive Role of the Epigenome in Three Deep-Sea Polychaetes.</title>
        <authorList>
            <person name="Perez M."/>
            <person name="Aroh O."/>
            <person name="Sun Y."/>
            <person name="Lan Y."/>
            <person name="Juniper S.K."/>
            <person name="Young C.R."/>
            <person name="Angers B."/>
            <person name="Qian P.Y."/>
        </authorList>
    </citation>
    <scope>NUCLEOTIDE SEQUENCE</scope>
    <source>
        <strain evidence="2">P08H-3</strain>
    </source>
</reference>
<evidence type="ECO:0000313" key="2">
    <source>
        <dbReference type="EMBL" id="KAK2155835.1"/>
    </source>
</evidence>
<feature type="coiled-coil region" evidence="1">
    <location>
        <begin position="53"/>
        <end position="80"/>
    </location>
</feature>
<protein>
    <submittedName>
        <fullName evidence="2">Uncharacterized protein</fullName>
    </submittedName>
</protein>
<sequence>VETNNLCESWNRCFSTLLGTSHPSIWRGLEHLRMDHANVKVAILLESRGQHPAKRLEKAIKQLQERLVNLFSTYHKKEKTIKQFLANIGHCIMWK</sequence>
<evidence type="ECO:0000313" key="3">
    <source>
        <dbReference type="Proteomes" id="UP001208570"/>
    </source>
</evidence>
<dbReference type="EMBL" id="JAODUP010000230">
    <property type="protein sequence ID" value="KAK2155835.1"/>
    <property type="molecule type" value="Genomic_DNA"/>
</dbReference>
<keyword evidence="3" id="KW-1185">Reference proteome</keyword>